<sequence length="1581" mass="178431">MESRSNPKRARVTDNEAHEPMQAWRRLILKIFLVMAQVTSLTINLVFPKPRKAPFSVWPLSKIPEGGFSDVESVGSFQVIDEETEHLSQRFSSVTPSPGSPAPSQRSEANNYLTEDDYNDGGSTELSTRTTSQVVRDPEAGSELWSDILAMPAGSSGSMPLLCMDAVSTDVAHRTRTRSTTRSVEIADEGVSERIGTKESRDYVNGQFHVEGTYLSPSEDPEIGKQRQGTPCDLRGLRQDSVEGEGGEVRERERTDHEEPSPDNPGPGGVCRVPGVPPLAEGSVGRVQIFEEVGLTEEEFRHLSKPTSGRKIKRLNRVTCQARAALSSAEEVWKELMNLICTEPSQLEERGWQNFWTAAVDPKDQTRVTNRKAMYKYGSLLGRDRNSMKTVAEVYNPERFGKQAKKVGLIKGAAFDLTLGHDLLKPEFQTEVLRYLNQVQPGLVIVSPPCTLFSLMQNMNNHRKTRRFLKRLRDARRLLKFAVKATLLVRAYGGSFVFEHPLTSRAWLEHEMQQLMDLDDVLLVATDQCYFGLKSVTGGFHKKPTGFLTNSPSIARELEHRCRGDHEHELILGSNCGGSRAQQAQEYPPRMVNAILRGYRQQLQGAEIQVITTDEVHRDWCQGQQRHQTIVEMMELYEPNEIYVGDEENDPENAMEDTADLPAPDSEPGGPQELVREGDLPPAVLPGHDADQRDDSERGGRLPRERPFSVAQLVRRAHEGLGHPGNDRLVRILKNAKASEEAVRLARNLKCSVCQQHAAVHPARRGAPPKQLHVNEIVGVDTVFLPFLEGKTRMALNIVDWSSRFQMIIPLRSHTPSEARRAYAQWIKFFGPPTRVYVDLGREFLGAFEMGAEHDATIFEPSALEMPTQRGITERAGKSYKEVLSKAMMHYTCQTEEDWNLLVDVANMMCNRLINKSGYSPVQRVLGFNPRIPGGLLTGGANDHSTRSLSGGDLQVQKANEMRLAAAKAFHEADCQQAIKNSIHAGHRKHIDFEVGQTVYFWRKGMEGAKRDRPGYWRGPARVVLTSPPSTVWVNFRGYVVKAAPEQLRLASEEEQFTLTKWIDDIANTRQELEQQPRQGYIDLTKEPFPLEDDPGEGEALPDQEHGRAPQYRLVGKRDHRQVIYKDDQLEDTWVMDERLGLVVKIHQQPRDWLFDPNEASADCPVEMERLTPMRRTYGKFVNTGREFNKTDNWQEHITMDVMTPWTGRTEFEISKTAEKHAATPHEEERDRKRSRIAEGEASEHPAGGLPVEENDEYEPDFIEDEIRHGEVRPREVVDEETIENDETLENDEPDAKRLRIRFLDTYMTSVERMLQAKMKKEVQFQHIPKDQKQQFIEAIKKEVRNNLETNAYEVLDPTTSEEVRRTAGDKIVKSRFVLTEKNIEEDDIPAAKKAGVLLKEKGNESTKAKARHVMKGFSETNAEELETTTPQCARDTVLCTLQLICSMAWLPGYLDFTQAFHSGDEINREVYASQPSECPLPGYLPRQLLKLKKTCYGLLDGPYAWYQHLLRILTKQLGYRQSAGDPCLFYLTDDDDVSKLKGVISVATDDLLHGGALASAKVTGMGGANTRLIDVVAQTG</sequence>
<feature type="region of interest" description="Disordered" evidence="1">
    <location>
        <begin position="213"/>
        <end position="277"/>
    </location>
</feature>
<feature type="compositionally biased region" description="Acidic residues" evidence="1">
    <location>
        <begin position="645"/>
        <end position="659"/>
    </location>
</feature>
<keyword evidence="5" id="KW-1185">Reference proteome</keyword>
<dbReference type="Proteomes" id="UP001152797">
    <property type="component" value="Unassembled WGS sequence"/>
</dbReference>
<gene>
    <name evidence="3" type="ORF">C1SCF055_LOCUS6644</name>
</gene>
<dbReference type="EMBL" id="CAMXCT010000424">
    <property type="protein sequence ID" value="CAI3978606.1"/>
    <property type="molecule type" value="Genomic_DNA"/>
</dbReference>
<dbReference type="InterPro" id="IPR012337">
    <property type="entry name" value="RNaseH-like_sf"/>
</dbReference>
<feature type="compositionally biased region" description="Basic and acidic residues" evidence="1">
    <location>
        <begin position="235"/>
        <end position="260"/>
    </location>
</feature>
<dbReference type="InterPro" id="IPR013103">
    <property type="entry name" value="RVT_2"/>
</dbReference>
<evidence type="ECO:0000313" key="5">
    <source>
        <dbReference type="Proteomes" id="UP001152797"/>
    </source>
</evidence>
<proteinExistence type="predicted"/>
<dbReference type="Gene3D" id="3.30.420.10">
    <property type="entry name" value="Ribonuclease H-like superfamily/Ribonuclease H"/>
    <property type="match status" value="1"/>
</dbReference>
<comment type="caution">
    <text evidence="3">The sequence shown here is derived from an EMBL/GenBank/DDBJ whole genome shotgun (WGS) entry which is preliminary data.</text>
</comment>
<dbReference type="OrthoDB" id="413361at2759"/>
<feature type="compositionally biased region" description="Basic and acidic residues" evidence="1">
    <location>
        <begin position="688"/>
        <end position="707"/>
    </location>
</feature>
<feature type="compositionally biased region" description="Basic and acidic residues" evidence="1">
    <location>
        <begin position="1216"/>
        <end position="1244"/>
    </location>
</feature>
<reference evidence="4 5" key="2">
    <citation type="submission" date="2024-05" db="EMBL/GenBank/DDBJ databases">
        <authorList>
            <person name="Chen Y."/>
            <person name="Shah S."/>
            <person name="Dougan E. K."/>
            <person name="Thang M."/>
            <person name="Chan C."/>
        </authorList>
    </citation>
    <scope>NUCLEOTIDE SEQUENCE [LARGE SCALE GENOMIC DNA]</scope>
</reference>
<feature type="compositionally biased region" description="Polar residues" evidence="1">
    <location>
        <begin position="89"/>
        <end position="113"/>
    </location>
</feature>
<dbReference type="PROSITE" id="PS50994">
    <property type="entry name" value="INTEGRASE"/>
    <property type="match status" value="1"/>
</dbReference>
<dbReference type="EMBL" id="CAMXCT030000424">
    <property type="protein sequence ID" value="CAL4765918.1"/>
    <property type="molecule type" value="Genomic_DNA"/>
</dbReference>
<dbReference type="InterPro" id="IPR001584">
    <property type="entry name" value="Integrase_cat-core"/>
</dbReference>
<dbReference type="Pfam" id="PF07727">
    <property type="entry name" value="RVT_2"/>
    <property type="match status" value="1"/>
</dbReference>
<dbReference type="SUPFAM" id="SSF53098">
    <property type="entry name" value="Ribonuclease H-like"/>
    <property type="match status" value="1"/>
</dbReference>
<dbReference type="GO" id="GO:0015074">
    <property type="term" value="P:DNA integration"/>
    <property type="evidence" value="ECO:0007669"/>
    <property type="project" value="InterPro"/>
</dbReference>
<feature type="compositionally biased region" description="Acidic residues" evidence="1">
    <location>
        <begin position="1090"/>
        <end position="1102"/>
    </location>
</feature>
<feature type="region of interest" description="Disordered" evidence="1">
    <location>
        <begin position="645"/>
        <end position="707"/>
    </location>
</feature>
<reference evidence="3" key="1">
    <citation type="submission" date="2022-10" db="EMBL/GenBank/DDBJ databases">
        <authorList>
            <person name="Chen Y."/>
            <person name="Dougan E. K."/>
            <person name="Chan C."/>
            <person name="Rhodes N."/>
            <person name="Thang M."/>
        </authorList>
    </citation>
    <scope>NUCLEOTIDE SEQUENCE</scope>
</reference>
<accession>A0A9P1FJV1</accession>
<evidence type="ECO:0000256" key="1">
    <source>
        <dbReference type="SAM" id="MobiDB-lite"/>
    </source>
</evidence>
<feature type="compositionally biased region" description="Polar residues" evidence="1">
    <location>
        <begin position="121"/>
        <end position="134"/>
    </location>
</feature>
<feature type="domain" description="Integrase catalytic" evidence="2">
    <location>
        <begin position="765"/>
        <end position="929"/>
    </location>
</feature>
<organism evidence="3">
    <name type="scientific">Cladocopium goreaui</name>
    <dbReference type="NCBI Taxonomy" id="2562237"/>
    <lineage>
        <taxon>Eukaryota</taxon>
        <taxon>Sar</taxon>
        <taxon>Alveolata</taxon>
        <taxon>Dinophyceae</taxon>
        <taxon>Suessiales</taxon>
        <taxon>Symbiodiniaceae</taxon>
        <taxon>Cladocopium</taxon>
    </lineage>
</organism>
<dbReference type="GO" id="GO:0003676">
    <property type="term" value="F:nucleic acid binding"/>
    <property type="evidence" value="ECO:0007669"/>
    <property type="project" value="InterPro"/>
</dbReference>
<feature type="region of interest" description="Disordered" evidence="1">
    <location>
        <begin position="1086"/>
        <end position="1110"/>
    </location>
</feature>
<protein>
    <submittedName>
        <fullName evidence="4">Retrovirus-related Pol polyprotein from transposon TNT 1-94</fullName>
    </submittedName>
</protein>
<feature type="region of interest" description="Disordered" evidence="1">
    <location>
        <begin position="1216"/>
        <end position="1255"/>
    </location>
</feature>
<name>A0A9P1FJV1_9DINO</name>
<evidence type="ECO:0000259" key="2">
    <source>
        <dbReference type="PROSITE" id="PS50994"/>
    </source>
</evidence>
<dbReference type="EMBL" id="CAMXCT020000424">
    <property type="protein sequence ID" value="CAL1131981.1"/>
    <property type="molecule type" value="Genomic_DNA"/>
</dbReference>
<dbReference type="InterPro" id="IPR036397">
    <property type="entry name" value="RNaseH_sf"/>
</dbReference>
<evidence type="ECO:0000313" key="3">
    <source>
        <dbReference type="EMBL" id="CAI3978606.1"/>
    </source>
</evidence>
<evidence type="ECO:0000313" key="4">
    <source>
        <dbReference type="EMBL" id="CAL4765918.1"/>
    </source>
</evidence>
<feature type="region of interest" description="Disordered" evidence="1">
    <location>
        <begin position="86"/>
        <end position="138"/>
    </location>
</feature>